<dbReference type="Proteomes" id="UP001617427">
    <property type="component" value="Unassembled WGS sequence"/>
</dbReference>
<feature type="domain" description="AAA+ ATPase" evidence="4">
    <location>
        <begin position="239"/>
        <end position="371"/>
    </location>
</feature>
<dbReference type="InterPro" id="IPR027417">
    <property type="entry name" value="P-loop_NTPase"/>
</dbReference>
<dbReference type="Gene3D" id="3.40.50.300">
    <property type="entry name" value="P-loop containing nucleotide triphosphate hydrolases"/>
    <property type="match status" value="1"/>
</dbReference>
<name>A0ABW8F3Q5_9BURK</name>
<sequence length="448" mass="50789">MDALTANAKSLEREIAWFSEVLATRFHGYFMHEGGPHEIERHQPPDVSDDPSMFAGAVREYGMNFDERMVLILTLLPHIRPQALDLLFTANKNTERSYTEFGGWKGKNHAGLLPTCETAAFILAGDDLARRFEVLKLFDADHFFIRQSILKLEQRPDGEPFLSASLNVENDFLDRCTSGLQHKPDYSAGFPAKRITTQLDWSDLVLAPEVLEEIEHIKIWLKGGAAVMQRWHLDKSVKPGYRSLFYGPPGTGKTLTATLLGKAADVDVYRIDLSKIVSKYIGETEKNMANVFDQAQNKNWILFFDEADALFGKRTDGSSSNDRHANQEIAYLLQRIEDFPGVVILASNLKSNIDDAFARRFQSAIYFPIPDGLQRLRLWQNIFPQRRHLADDVNLENLAEENTLSGGALLNVVRYAAMRAERQGRDKVSKDDLLRGVKKEFIKEGRTI</sequence>
<accession>A0ABW8F3Q5</accession>
<dbReference type="SUPFAM" id="SSF52540">
    <property type="entry name" value="P-loop containing nucleoside triphosphate hydrolases"/>
    <property type="match status" value="1"/>
</dbReference>
<dbReference type="InterPro" id="IPR003593">
    <property type="entry name" value="AAA+_ATPase"/>
</dbReference>
<dbReference type="RefSeq" id="WP_402702680.1">
    <property type="nucleotide sequence ID" value="NZ_JBIUZV010000013.1"/>
</dbReference>
<evidence type="ECO:0000259" key="4">
    <source>
        <dbReference type="SMART" id="SM00382"/>
    </source>
</evidence>
<dbReference type="Pfam" id="PF00004">
    <property type="entry name" value="AAA"/>
    <property type="match status" value="1"/>
</dbReference>
<dbReference type="InterPro" id="IPR050221">
    <property type="entry name" value="26S_Proteasome_ATPase"/>
</dbReference>
<evidence type="ECO:0000256" key="3">
    <source>
        <dbReference type="ARBA" id="ARBA00022840"/>
    </source>
</evidence>
<keyword evidence="3 5" id="KW-0067">ATP-binding</keyword>
<proteinExistence type="inferred from homology"/>
<organism evidence="5 6">
    <name type="scientific">Herbaspirillum chlorophenolicum</name>
    <dbReference type="NCBI Taxonomy" id="211589"/>
    <lineage>
        <taxon>Bacteria</taxon>
        <taxon>Pseudomonadati</taxon>
        <taxon>Pseudomonadota</taxon>
        <taxon>Betaproteobacteria</taxon>
        <taxon>Burkholderiales</taxon>
        <taxon>Oxalobacteraceae</taxon>
        <taxon>Herbaspirillum</taxon>
    </lineage>
</organism>
<evidence type="ECO:0000313" key="5">
    <source>
        <dbReference type="EMBL" id="MFJ3047910.1"/>
    </source>
</evidence>
<keyword evidence="6" id="KW-1185">Reference proteome</keyword>
<dbReference type="InterPro" id="IPR003959">
    <property type="entry name" value="ATPase_AAA_core"/>
</dbReference>
<reference evidence="5 6" key="1">
    <citation type="submission" date="2024-10" db="EMBL/GenBank/DDBJ databases">
        <title>The Natural Products Discovery Center: Release of the First 8490 Sequenced Strains for Exploring Actinobacteria Biosynthetic Diversity.</title>
        <authorList>
            <person name="Kalkreuter E."/>
            <person name="Kautsar S.A."/>
            <person name="Yang D."/>
            <person name="Bader C.D."/>
            <person name="Teijaro C.N."/>
            <person name="Fluegel L."/>
            <person name="Davis C.M."/>
            <person name="Simpson J.R."/>
            <person name="Lauterbach L."/>
            <person name="Steele A.D."/>
            <person name="Gui C."/>
            <person name="Meng S."/>
            <person name="Li G."/>
            <person name="Viehrig K."/>
            <person name="Ye F."/>
            <person name="Su P."/>
            <person name="Kiefer A.F."/>
            <person name="Nichols A."/>
            <person name="Cepeda A.J."/>
            <person name="Yan W."/>
            <person name="Fan B."/>
            <person name="Jiang Y."/>
            <person name="Adhikari A."/>
            <person name="Zheng C.-J."/>
            <person name="Schuster L."/>
            <person name="Cowan T.M."/>
            <person name="Smanski M.J."/>
            <person name="Chevrette M.G."/>
            <person name="De Carvalho L.P.S."/>
            <person name="Shen B."/>
        </authorList>
    </citation>
    <scope>NUCLEOTIDE SEQUENCE [LARGE SCALE GENOMIC DNA]</scope>
    <source>
        <strain evidence="5 6">NPDC087045</strain>
    </source>
</reference>
<gene>
    <name evidence="5" type="ORF">ACIPEN_18940</name>
</gene>
<dbReference type="EMBL" id="JBIUZV010000013">
    <property type="protein sequence ID" value="MFJ3047910.1"/>
    <property type="molecule type" value="Genomic_DNA"/>
</dbReference>
<dbReference type="SMART" id="SM00382">
    <property type="entry name" value="AAA"/>
    <property type="match status" value="1"/>
</dbReference>
<comment type="similarity">
    <text evidence="1">Belongs to the AAA ATPase family.</text>
</comment>
<dbReference type="GO" id="GO:0005524">
    <property type="term" value="F:ATP binding"/>
    <property type="evidence" value="ECO:0007669"/>
    <property type="project" value="UniProtKB-KW"/>
</dbReference>
<evidence type="ECO:0000313" key="6">
    <source>
        <dbReference type="Proteomes" id="UP001617427"/>
    </source>
</evidence>
<dbReference type="PANTHER" id="PTHR23073">
    <property type="entry name" value="26S PROTEASOME REGULATORY SUBUNIT"/>
    <property type="match status" value="1"/>
</dbReference>
<comment type="caution">
    <text evidence="5">The sequence shown here is derived from an EMBL/GenBank/DDBJ whole genome shotgun (WGS) entry which is preliminary data.</text>
</comment>
<dbReference type="Gene3D" id="1.10.8.60">
    <property type="match status" value="1"/>
</dbReference>
<keyword evidence="2" id="KW-0547">Nucleotide-binding</keyword>
<dbReference type="CDD" id="cd19481">
    <property type="entry name" value="RecA-like_protease"/>
    <property type="match status" value="1"/>
</dbReference>
<evidence type="ECO:0000256" key="1">
    <source>
        <dbReference type="ARBA" id="ARBA00006914"/>
    </source>
</evidence>
<protein>
    <submittedName>
        <fullName evidence="5">ATP-binding protein</fullName>
    </submittedName>
</protein>
<evidence type="ECO:0000256" key="2">
    <source>
        <dbReference type="ARBA" id="ARBA00022741"/>
    </source>
</evidence>